<dbReference type="PRINTS" id="PR00081">
    <property type="entry name" value="GDHRDH"/>
</dbReference>
<reference evidence="7" key="1">
    <citation type="submission" date="2016-06" db="UniProtKB">
        <authorList>
            <consortium name="WormBaseParasite"/>
        </authorList>
    </citation>
    <scope>IDENTIFICATION</scope>
</reference>
<dbReference type="EMBL" id="UYWY01020274">
    <property type="protein sequence ID" value="VDM41079.1"/>
    <property type="molecule type" value="Genomic_DNA"/>
</dbReference>
<dbReference type="SMART" id="SM01190">
    <property type="entry name" value="EMP24_GP25L"/>
    <property type="match status" value="1"/>
</dbReference>
<dbReference type="AlphaFoldDB" id="A0A183UMN8"/>
<evidence type="ECO:0000256" key="2">
    <source>
        <dbReference type="SAM" id="Coils"/>
    </source>
</evidence>
<dbReference type="Pfam" id="PF01105">
    <property type="entry name" value="EMP24_GP25L"/>
    <property type="match status" value="1"/>
</dbReference>
<feature type="coiled-coil region" evidence="2">
    <location>
        <begin position="133"/>
        <end position="160"/>
    </location>
</feature>
<evidence type="ECO:0000256" key="1">
    <source>
        <dbReference type="ARBA" id="ARBA00023002"/>
    </source>
</evidence>
<dbReference type="PANTHER" id="PTHR43157:SF68">
    <property type="entry name" value="RETINOL DEHYDROGENASE 13"/>
    <property type="match status" value="1"/>
</dbReference>
<dbReference type="PANTHER" id="PTHR43157">
    <property type="entry name" value="PHOSPHATIDYLINOSITOL-GLYCAN BIOSYNTHESIS CLASS F PROTEIN-RELATED"/>
    <property type="match status" value="1"/>
</dbReference>
<protein>
    <submittedName>
        <fullName evidence="7">GOLD domain-containing protein</fullName>
    </submittedName>
</protein>
<dbReference type="InterPro" id="IPR002347">
    <property type="entry name" value="SDR_fam"/>
</dbReference>
<evidence type="ECO:0000313" key="5">
    <source>
        <dbReference type="EMBL" id="VDM41079.1"/>
    </source>
</evidence>
<feature type="chain" id="PRO_5044553283" evidence="3">
    <location>
        <begin position="20"/>
        <end position="653"/>
    </location>
</feature>
<reference evidence="5 6" key="2">
    <citation type="submission" date="2018-11" db="EMBL/GenBank/DDBJ databases">
        <authorList>
            <consortium name="Pathogen Informatics"/>
        </authorList>
    </citation>
    <scope>NUCLEOTIDE SEQUENCE [LARGE SCALE GENOMIC DNA]</scope>
</reference>
<dbReference type="Pfam" id="PF00106">
    <property type="entry name" value="adh_short"/>
    <property type="match status" value="1"/>
</dbReference>
<feature type="domain" description="GOLD" evidence="4">
    <location>
        <begin position="29"/>
        <end position="124"/>
    </location>
</feature>
<keyword evidence="6" id="KW-1185">Reference proteome</keyword>
<dbReference type="PROSITE" id="PS50866">
    <property type="entry name" value="GOLD"/>
    <property type="match status" value="1"/>
</dbReference>
<evidence type="ECO:0000256" key="3">
    <source>
        <dbReference type="SAM" id="SignalP"/>
    </source>
</evidence>
<proteinExistence type="predicted"/>
<keyword evidence="3" id="KW-0732">Signal</keyword>
<feature type="signal peptide" evidence="3">
    <location>
        <begin position="1"/>
        <end position="19"/>
    </location>
</feature>
<name>A0A183UMN8_TOXCA</name>
<dbReference type="InterPro" id="IPR036291">
    <property type="entry name" value="NAD(P)-bd_dom_sf"/>
</dbReference>
<evidence type="ECO:0000313" key="7">
    <source>
        <dbReference type="WBParaSite" id="TCNE_0000975801-mRNA-1"/>
    </source>
</evidence>
<dbReference type="SUPFAM" id="SSF51735">
    <property type="entry name" value="NAD(P)-binding Rossmann-fold domains"/>
    <property type="match status" value="1"/>
</dbReference>
<dbReference type="Proteomes" id="UP000050794">
    <property type="component" value="Unassembled WGS sequence"/>
</dbReference>
<organism evidence="6 7">
    <name type="scientific">Toxocara canis</name>
    <name type="common">Canine roundworm</name>
    <dbReference type="NCBI Taxonomy" id="6265"/>
    <lineage>
        <taxon>Eukaryota</taxon>
        <taxon>Metazoa</taxon>
        <taxon>Ecdysozoa</taxon>
        <taxon>Nematoda</taxon>
        <taxon>Chromadorea</taxon>
        <taxon>Rhabditida</taxon>
        <taxon>Spirurina</taxon>
        <taxon>Ascaridomorpha</taxon>
        <taxon>Ascaridoidea</taxon>
        <taxon>Toxocaridae</taxon>
        <taxon>Toxocara</taxon>
    </lineage>
</organism>
<dbReference type="Gene3D" id="3.40.50.720">
    <property type="entry name" value="NAD(P)-binding Rossmann-like Domain"/>
    <property type="match status" value="1"/>
</dbReference>
<dbReference type="InterPro" id="IPR009038">
    <property type="entry name" value="GOLD_dom"/>
</dbReference>
<dbReference type="WBParaSite" id="TCNE_0000975801-mRNA-1">
    <property type="protein sequence ID" value="TCNE_0000975801-mRNA-1"/>
    <property type="gene ID" value="TCNE_0000975801"/>
</dbReference>
<sequence length="653" mass="75201">MRRILHLVVLIWTVHFAHSLYFHIAETERKCFIEEIPDETMVIGNYKVQLYDPNTKGYGDYPNIGMHVEVKDPEEKVILSKLYTSEGRFTFTSHTPGEHVICLYSNSTAWFSGAQLRVHLDIQAGEHAQDYEKVAAKDKLNELQLRIRQLLDQVEQITKEQNYQRYREERFRATSENTNSRVLWWAVAQTAVLLLTGAWQMRHLKGFFEAKKLVIVGVRRASRRFSQNGTCNCRNLCACFCFGVDVESGCVFEQKWRCVVSYVASHRRGLSDFPLLVLLTVLTTFGNEMKLSDNFNGKKVDVNSCKLCRRMEVLMTQSGSKYDLDEDLTGKTYIVTGATSGIGQMTTEELAKRNARVIMACRNRDKCVQVRRDIVLNTRNKQVYCRQCNLEDFDSIRAFVAKLSQGKFELDRIDGIVYNAATMEPERLVNKEGIEKTLATNYLGYFLLTALLLDKILAQPNPVRLVFLNTNIIERKFVFAYESLGTKEEFGLLILNSEPPPKECRCAIDFDDLNAEHRKKWDGFKVYKESKLAQAMFAKELSERFAMGQRRVEKAVRPVLFALTDKEMEFANGVFIDRERNEQKWADAALDKASRERLWMTSVKWTKLSEHLAALRSEIQQGASSLGTALSVQKATQNVSDSNTGRWWTLWLW</sequence>
<gene>
    <name evidence="5" type="ORF">TCNE_LOCUS9758</name>
</gene>
<accession>A0A183UMN8</accession>
<keyword evidence="2" id="KW-0175">Coiled coil</keyword>
<evidence type="ECO:0000259" key="4">
    <source>
        <dbReference type="PROSITE" id="PS50866"/>
    </source>
</evidence>
<evidence type="ECO:0000313" key="6">
    <source>
        <dbReference type="Proteomes" id="UP000050794"/>
    </source>
</evidence>
<dbReference type="GO" id="GO:0016491">
    <property type="term" value="F:oxidoreductase activity"/>
    <property type="evidence" value="ECO:0007669"/>
    <property type="project" value="UniProtKB-KW"/>
</dbReference>
<keyword evidence="1" id="KW-0560">Oxidoreductase</keyword>